<protein>
    <submittedName>
        <fullName evidence="2">Uncharacterized protein</fullName>
    </submittedName>
</protein>
<keyword evidence="1" id="KW-0812">Transmembrane</keyword>
<organism evidence="2 3">
    <name type="scientific">Streptomyces zaomyceticus</name>
    <dbReference type="NCBI Taxonomy" id="68286"/>
    <lineage>
        <taxon>Bacteria</taxon>
        <taxon>Bacillati</taxon>
        <taxon>Actinomycetota</taxon>
        <taxon>Actinomycetes</taxon>
        <taxon>Kitasatosporales</taxon>
        <taxon>Streptomycetaceae</taxon>
        <taxon>Streptomyces</taxon>
    </lineage>
</organism>
<name>A0ABZ1LMK9_9ACTN</name>
<geneLocation type="plasmid" evidence="2 3">
    <name>unnamed1</name>
</geneLocation>
<keyword evidence="3" id="KW-1185">Reference proteome</keyword>
<keyword evidence="1" id="KW-0472">Membrane</keyword>
<evidence type="ECO:0000313" key="3">
    <source>
        <dbReference type="Proteomes" id="UP001622594"/>
    </source>
</evidence>
<dbReference type="Proteomes" id="UP001622594">
    <property type="component" value="Plasmid unnamed1"/>
</dbReference>
<gene>
    <name evidence="2" type="ORF">OG814_41740</name>
</gene>
<keyword evidence="2" id="KW-0614">Plasmid</keyword>
<dbReference type="EMBL" id="CP108189">
    <property type="protein sequence ID" value="WTR75793.1"/>
    <property type="molecule type" value="Genomic_DNA"/>
</dbReference>
<feature type="transmembrane region" description="Helical" evidence="1">
    <location>
        <begin position="20"/>
        <end position="41"/>
    </location>
</feature>
<sequence length="81" mass="9318">MKKTLFEELFRRRPHPMLRLLGNLVLCAVQLVFVMAVIMHFHTPWRWLAVPFGLWVMLADGRGVALAVQDLRRPDAAPAPE</sequence>
<evidence type="ECO:0000256" key="1">
    <source>
        <dbReference type="SAM" id="Phobius"/>
    </source>
</evidence>
<reference evidence="2 3" key="1">
    <citation type="submission" date="2022-10" db="EMBL/GenBank/DDBJ databases">
        <title>The complete genomes of actinobacterial strains from the NBC collection.</title>
        <authorList>
            <person name="Joergensen T.S."/>
            <person name="Alvarez Arevalo M."/>
            <person name="Sterndorff E.B."/>
            <person name="Faurdal D."/>
            <person name="Vuksanovic O."/>
            <person name="Mourched A.-S."/>
            <person name="Charusanti P."/>
            <person name="Shaw S."/>
            <person name="Blin K."/>
            <person name="Weber T."/>
        </authorList>
    </citation>
    <scope>NUCLEOTIDE SEQUENCE [LARGE SCALE GENOMIC DNA]</scope>
    <source>
        <strain evidence="2 3">NBC_00123</strain>
        <plasmid evidence="2 3">unnamed1</plasmid>
    </source>
</reference>
<dbReference type="RefSeq" id="WP_371637448.1">
    <property type="nucleotide sequence ID" value="NZ_CP108062.1"/>
</dbReference>
<keyword evidence="1" id="KW-1133">Transmembrane helix</keyword>
<accession>A0ABZ1LMK9</accession>
<proteinExistence type="predicted"/>
<evidence type="ECO:0000313" key="2">
    <source>
        <dbReference type="EMBL" id="WTR75793.1"/>
    </source>
</evidence>